<dbReference type="OMA" id="FYIAQGP"/>
<dbReference type="Pfam" id="PF00999">
    <property type="entry name" value="Na_H_Exchanger"/>
    <property type="match status" value="1"/>
</dbReference>
<keyword evidence="3" id="KW-1003">Cell membrane</keyword>
<evidence type="ECO:0000256" key="3">
    <source>
        <dbReference type="ARBA" id="ARBA00022475"/>
    </source>
</evidence>
<feature type="transmembrane region" description="Helical" evidence="10">
    <location>
        <begin position="265"/>
        <end position="286"/>
    </location>
</feature>
<keyword evidence="8 10" id="KW-0472">Membrane</keyword>
<gene>
    <name evidence="12" type="ORF">Gasu_00640</name>
</gene>
<dbReference type="GO" id="GO:0005886">
    <property type="term" value="C:plasma membrane"/>
    <property type="evidence" value="ECO:0007669"/>
    <property type="project" value="UniProtKB-SubCell"/>
</dbReference>
<evidence type="ECO:0000313" key="13">
    <source>
        <dbReference type="Proteomes" id="UP000030680"/>
    </source>
</evidence>
<dbReference type="Gramene" id="EME32696">
    <property type="protein sequence ID" value="EME32696"/>
    <property type="gene ID" value="Gasu_00640"/>
</dbReference>
<feature type="transmembrane region" description="Helical" evidence="10">
    <location>
        <begin position="224"/>
        <end position="245"/>
    </location>
</feature>
<proteinExistence type="predicted"/>
<dbReference type="KEGG" id="gsl:Gasu_00640"/>
<keyword evidence="7" id="KW-0406">Ion transport</keyword>
<dbReference type="GO" id="GO:0051453">
    <property type="term" value="P:regulation of intracellular pH"/>
    <property type="evidence" value="ECO:0007669"/>
    <property type="project" value="TreeGrafter"/>
</dbReference>
<feature type="transmembrane region" description="Helical" evidence="10">
    <location>
        <begin position="22"/>
        <end position="42"/>
    </location>
</feature>
<name>M2W9W0_GALSU</name>
<organism evidence="12 13">
    <name type="scientific">Galdieria sulphuraria</name>
    <name type="common">Red alga</name>
    <dbReference type="NCBI Taxonomy" id="130081"/>
    <lineage>
        <taxon>Eukaryota</taxon>
        <taxon>Rhodophyta</taxon>
        <taxon>Bangiophyceae</taxon>
        <taxon>Galdieriales</taxon>
        <taxon>Galdieriaceae</taxon>
        <taxon>Galdieria</taxon>
    </lineage>
</organism>
<evidence type="ECO:0000259" key="11">
    <source>
        <dbReference type="Pfam" id="PF00999"/>
    </source>
</evidence>
<dbReference type="PANTHER" id="PTHR10110">
    <property type="entry name" value="SODIUM/HYDROGEN EXCHANGER"/>
    <property type="match status" value="1"/>
</dbReference>
<dbReference type="GO" id="GO:0015385">
    <property type="term" value="F:sodium:proton antiporter activity"/>
    <property type="evidence" value="ECO:0007669"/>
    <property type="project" value="InterPro"/>
</dbReference>
<dbReference type="InterPro" id="IPR006153">
    <property type="entry name" value="Cation/H_exchanger_TM"/>
</dbReference>
<evidence type="ECO:0000256" key="2">
    <source>
        <dbReference type="ARBA" id="ARBA00022448"/>
    </source>
</evidence>
<keyword evidence="2" id="KW-0813">Transport</keyword>
<dbReference type="PANTHER" id="PTHR10110:SF86">
    <property type="entry name" value="SODIUM_HYDROGEN EXCHANGER 7"/>
    <property type="match status" value="1"/>
</dbReference>
<evidence type="ECO:0000256" key="8">
    <source>
        <dbReference type="ARBA" id="ARBA00023136"/>
    </source>
</evidence>
<dbReference type="GO" id="GO:0098719">
    <property type="term" value="P:sodium ion import across plasma membrane"/>
    <property type="evidence" value="ECO:0007669"/>
    <property type="project" value="TreeGrafter"/>
</dbReference>
<keyword evidence="13" id="KW-1185">Reference proteome</keyword>
<feature type="transmembrane region" description="Helical" evidence="10">
    <location>
        <begin position="49"/>
        <end position="69"/>
    </location>
</feature>
<dbReference type="InterPro" id="IPR018490">
    <property type="entry name" value="cNMP-bd_dom_sf"/>
</dbReference>
<feature type="transmembrane region" description="Helical" evidence="10">
    <location>
        <begin position="732"/>
        <end position="749"/>
    </location>
</feature>
<feature type="transmembrane region" description="Helical" evidence="10">
    <location>
        <begin position="341"/>
        <end position="366"/>
    </location>
</feature>
<feature type="transmembrane region" description="Helical" evidence="10">
    <location>
        <begin position="418"/>
        <end position="437"/>
    </location>
</feature>
<feature type="transmembrane region" description="Helical" evidence="10">
    <location>
        <begin position="89"/>
        <end position="111"/>
    </location>
</feature>
<evidence type="ECO:0000313" key="12">
    <source>
        <dbReference type="EMBL" id="EME32696.1"/>
    </source>
</evidence>
<dbReference type="GeneID" id="17091254"/>
<feature type="transmembrane region" description="Helical" evidence="10">
    <location>
        <begin position="147"/>
        <end position="169"/>
    </location>
</feature>
<evidence type="ECO:0000256" key="5">
    <source>
        <dbReference type="ARBA" id="ARBA00022989"/>
    </source>
</evidence>
<feature type="domain" description="Cation/H+ exchanger transmembrane" evidence="11">
    <location>
        <begin position="36"/>
        <end position="438"/>
    </location>
</feature>
<dbReference type="SUPFAM" id="SSF51206">
    <property type="entry name" value="cAMP-binding domain-like"/>
    <property type="match status" value="1"/>
</dbReference>
<dbReference type="Proteomes" id="UP000030680">
    <property type="component" value="Unassembled WGS sequence"/>
</dbReference>
<evidence type="ECO:0000256" key="7">
    <source>
        <dbReference type="ARBA" id="ARBA00023065"/>
    </source>
</evidence>
<dbReference type="InterPro" id="IPR018422">
    <property type="entry name" value="Cation/H_exchanger_CPA1"/>
</dbReference>
<keyword evidence="5 10" id="KW-1133">Transmembrane helix</keyword>
<keyword evidence="9" id="KW-0739">Sodium transport</keyword>
<keyword evidence="6" id="KW-0915">Sodium</keyword>
<evidence type="ECO:0000256" key="10">
    <source>
        <dbReference type="SAM" id="Phobius"/>
    </source>
</evidence>
<dbReference type="OrthoDB" id="441412at2759"/>
<dbReference type="AlphaFoldDB" id="M2W9W0"/>
<reference evidence="13" key="1">
    <citation type="journal article" date="2013" name="Science">
        <title>Gene transfer from bacteria and archaea facilitated evolution of an extremophilic eukaryote.</title>
        <authorList>
            <person name="Schonknecht G."/>
            <person name="Chen W.H."/>
            <person name="Ternes C.M."/>
            <person name="Barbier G.G."/>
            <person name="Shrestha R.P."/>
            <person name="Stanke M."/>
            <person name="Brautigam A."/>
            <person name="Baker B.J."/>
            <person name="Banfield J.F."/>
            <person name="Garavito R.M."/>
            <person name="Carr K."/>
            <person name="Wilkerson C."/>
            <person name="Rensing S.A."/>
            <person name="Gagneul D."/>
            <person name="Dickenson N.E."/>
            <person name="Oesterhelt C."/>
            <person name="Lercher M.J."/>
            <person name="Weber A.P."/>
        </authorList>
    </citation>
    <scope>NUCLEOTIDE SEQUENCE [LARGE SCALE GENOMIC DNA]</scope>
    <source>
        <strain evidence="13">074W</strain>
    </source>
</reference>
<feature type="transmembrane region" description="Helical" evidence="10">
    <location>
        <begin position="307"/>
        <end position="329"/>
    </location>
</feature>
<dbReference type="GO" id="GO:0015386">
    <property type="term" value="F:potassium:proton antiporter activity"/>
    <property type="evidence" value="ECO:0007669"/>
    <property type="project" value="TreeGrafter"/>
</dbReference>
<keyword evidence="4 10" id="KW-0812">Transmembrane</keyword>
<accession>M2W9W0</accession>
<dbReference type="eggNOG" id="KOG1965">
    <property type="taxonomic scope" value="Eukaryota"/>
</dbReference>
<sequence length="1206" mass="133861">MSGVSEIFAVCSALSSETGSPFMVILFPALAVAVGLVAKTLLELTHFPLPYTVVILVAGGVLGVAGCYLDLAELSASAAYWLSINPPEVLLFVFLPPLIFEGALKIDWFVFQRQVWDVLLLAFVLVVLDTILLAVLTVYVLDINWTIDAGIMFGALLAATDPVACVSLLKESGASPSLRTLIEGESLFNDGSAYTLFYLFMKKMQPGTSSGIGVIVVDIIKESLGGFGVGLATAATAIFIIRFVFKDPEVEISTTIVVSFLSFYIAQGPAGVSGAIAVVTSGLLFAADRLSRFSAEALKGLSYFWEVLAFVANTIVFFYSGFLSVVNMIAYWSDGLSGRDIAYIVVSYLLLNVLRALGIASLSPILMHTGYKPGWRELSLVSFSGLRGAVALILAQIVTHQSYLFKLPGNIVPRVSVWTSGIVLLSLVVNGSTYRLVCEKLGLLKLSDARLALFEQAKRKVIDSDWNMFHSLSNSSRYSGADWTFVRVFVDPEVANDEKKLKHTLKHLNEYNSRMESNTVTRHLPSEENPSIEELESISNTPEVDTDKSVNIGKDSYADVTKKEHSYVIPSSERQYITNNNLSPRLSLLEETKRLGRKTPAVNRLIELHHLESEETESIALSSVQRLEPGLNKSAVYEGEGFSFEIRKRVLRALRSQVSQQRLRGFISANAYRTLRAAIDKGLDTLSLPLHVFVDLEKYGWGLSKLERFFIELFGRSSFTRFVSRRFLYRRYSIGCSIIASLWSSLIFVKRHVDIGGSVVAEVEREVRLCISYLRGIEISSPEILRVIQTRTAVSAILAHRIHIIEKLYESGELDEAEFSFLVNETNMRQRRLTKIPIRFAQTKAREVCVIGFVRLCISRVVSKVVGDLLFVRNAPDSHFQDDVISLGKLRVFGIGIKILSLGIVSPGVFVLLRGLVHLRTVDDDTIAYSRASVETFERNETTSPFGHVGSIFGLASCLFSMPLPKSVIVVSPFAHFLFLSTTDLERLILVYPNCKIDLYRMAALELVNLLCPEAAQVLDEDDDIDSREWKFREFDEEFGSNVMSYVEHADFSQQRDNMASNNDPVSERDIAESIETQNCDFPQGFVDEKKVKPYSETDTMKVVGLDLISDKKLYSIRYAAFLLRHLSGSQIVRYSWGQLVVSHIRQTERSAVTMICGILLTGILVKVTSDKETLAGKDEITAPALIRDKSGVLTVKSDFAILAIV</sequence>
<feature type="transmembrane region" description="Helical" evidence="10">
    <location>
        <begin position="378"/>
        <end position="398"/>
    </location>
</feature>
<evidence type="ECO:0000256" key="1">
    <source>
        <dbReference type="ARBA" id="ARBA00004651"/>
    </source>
</evidence>
<protein>
    <submittedName>
        <fullName evidence="12">Monovalent cation:H+ antiporter-1, CPA1 family</fullName>
    </submittedName>
</protein>
<evidence type="ECO:0000256" key="4">
    <source>
        <dbReference type="ARBA" id="ARBA00022692"/>
    </source>
</evidence>
<dbReference type="RefSeq" id="XP_005709216.1">
    <property type="nucleotide sequence ID" value="XM_005709159.1"/>
</dbReference>
<evidence type="ECO:0000256" key="6">
    <source>
        <dbReference type="ARBA" id="ARBA00023053"/>
    </source>
</evidence>
<dbReference type="Gene3D" id="6.10.140.1330">
    <property type="match status" value="1"/>
</dbReference>
<comment type="subcellular location">
    <subcellularLocation>
        <location evidence="1">Cell membrane</location>
        <topology evidence="1">Multi-pass membrane protein</topology>
    </subcellularLocation>
</comment>
<feature type="transmembrane region" description="Helical" evidence="10">
    <location>
        <begin position="118"/>
        <end position="141"/>
    </location>
</feature>
<dbReference type="EMBL" id="KB454484">
    <property type="protein sequence ID" value="EME32696.1"/>
    <property type="molecule type" value="Genomic_DNA"/>
</dbReference>
<evidence type="ECO:0000256" key="9">
    <source>
        <dbReference type="ARBA" id="ARBA00023201"/>
    </source>
</evidence>